<protein>
    <submittedName>
        <fullName evidence="2">Uncharacterized protein</fullName>
    </submittedName>
</protein>
<feature type="region of interest" description="Disordered" evidence="1">
    <location>
        <begin position="1"/>
        <end position="22"/>
    </location>
</feature>
<name>A0A9I9D5N1_CUCME</name>
<evidence type="ECO:0000313" key="2">
    <source>
        <dbReference type="EnsemblPlants" id="MELO3C013510.2.1"/>
    </source>
</evidence>
<evidence type="ECO:0000256" key="1">
    <source>
        <dbReference type="SAM" id="MobiDB-lite"/>
    </source>
</evidence>
<accession>A0A9I9D5N1</accession>
<dbReference type="AlphaFoldDB" id="A0A9I9D5N1"/>
<dbReference type="EnsemblPlants" id="MELO3C013510.2.1">
    <property type="protein sequence ID" value="MELO3C013510.2.1"/>
    <property type="gene ID" value="MELO3C013510.2"/>
</dbReference>
<feature type="compositionally biased region" description="Polar residues" evidence="1">
    <location>
        <begin position="91"/>
        <end position="102"/>
    </location>
</feature>
<sequence>KENPLSIVVDPTSKNKPLSPKEFNQDIFQDSFSDLATFIDGAFKEKEDGARSQVLSPKRKEVQEDIIEDILQREKETLLEVDGEKSLPSPLKSTPKASTRKR</sequence>
<reference evidence="2" key="1">
    <citation type="submission" date="2023-03" db="UniProtKB">
        <authorList>
            <consortium name="EnsemblPlants"/>
        </authorList>
    </citation>
    <scope>IDENTIFICATION</scope>
</reference>
<feature type="region of interest" description="Disordered" evidence="1">
    <location>
        <begin position="80"/>
        <end position="102"/>
    </location>
</feature>
<dbReference type="Gramene" id="MELO3C013510.2.1">
    <property type="protein sequence ID" value="MELO3C013510.2.1"/>
    <property type="gene ID" value="MELO3C013510.2"/>
</dbReference>
<organism evidence="2">
    <name type="scientific">Cucumis melo</name>
    <name type="common">Muskmelon</name>
    <dbReference type="NCBI Taxonomy" id="3656"/>
    <lineage>
        <taxon>Eukaryota</taxon>
        <taxon>Viridiplantae</taxon>
        <taxon>Streptophyta</taxon>
        <taxon>Embryophyta</taxon>
        <taxon>Tracheophyta</taxon>
        <taxon>Spermatophyta</taxon>
        <taxon>Magnoliopsida</taxon>
        <taxon>eudicotyledons</taxon>
        <taxon>Gunneridae</taxon>
        <taxon>Pentapetalae</taxon>
        <taxon>rosids</taxon>
        <taxon>fabids</taxon>
        <taxon>Cucurbitales</taxon>
        <taxon>Cucurbitaceae</taxon>
        <taxon>Benincaseae</taxon>
        <taxon>Cucumis</taxon>
    </lineage>
</organism>
<proteinExistence type="predicted"/>